<evidence type="ECO:0000313" key="2">
    <source>
        <dbReference type="Proteomes" id="UP000033804"/>
    </source>
</evidence>
<evidence type="ECO:0000313" key="1">
    <source>
        <dbReference type="EMBL" id="AKE44867.1"/>
    </source>
</evidence>
<reference evidence="2" key="2">
    <citation type="submission" date="2015-03" db="EMBL/GenBank/DDBJ databases">
        <title>The genome and structure of Sinorhizobium meliloti phage phiM9.</title>
        <authorList>
            <person name="Johnson M.C."/>
            <person name="Tatum K.B."/>
            <person name="Lynn J.S."/>
            <person name="Brewer T.E."/>
            <person name="Washburn B.K."/>
            <person name="Stroupe M.E."/>
            <person name="Jones K.M."/>
        </authorList>
    </citation>
    <scope>NUCLEOTIDE SEQUENCE [LARGE SCALE GENOMIC DNA]</scope>
</reference>
<sequence>MTKVKVLFLGSNDEQIATITVDYDIVDGIDVIIFRGETYKYRRVADRGLTYIYQLANILEIKE</sequence>
<name>A0A0F6R555_9CAUD</name>
<dbReference type="GeneID" id="26517919"/>
<gene>
    <name evidence="1" type="ORF">Sm_phiM9_240</name>
</gene>
<reference evidence="1 2" key="1">
    <citation type="journal article" date="2015" name="J. Virol.">
        <title>Sinorhizobium meliloti Phage ?M9 Defines a New Group of T4 Superfamily Phages with Unusual Genomic Features but a Common T=16 Capsid.</title>
        <authorList>
            <person name="Johnson M.C."/>
            <person name="Tatum K.B."/>
            <person name="Lynn J.S."/>
            <person name="Brewer T.E."/>
            <person name="Lu S."/>
            <person name="Washburn B.K."/>
            <person name="Stroupe M.E."/>
            <person name="Jones K.M."/>
        </authorList>
    </citation>
    <scope>NUCLEOTIDE SEQUENCE [LARGE SCALE GENOMIC DNA]</scope>
</reference>
<accession>A0A0F6R555</accession>
<dbReference type="EMBL" id="KP881232">
    <property type="protein sequence ID" value="AKE44867.1"/>
    <property type="molecule type" value="Genomic_DNA"/>
</dbReference>
<dbReference type="KEGG" id="vg:26517919"/>
<dbReference type="Proteomes" id="UP000033804">
    <property type="component" value="Segment"/>
</dbReference>
<proteinExistence type="predicted"/>
<protein>
    <submittedName>
        <fullName evidence="1">Uncharacterized protein</fullName>
    </submittedName>
</protein>
<keyword evidence="2" id="KW-1185">Reference proteome</keyword>
<dbReference type="RefSeq" id="YP_009189621.1">
    <property type="nucleotide sequence ID" value="NC_028676.1"/>
</dbReference>
<organism evidence="1 2">
    <name type="scientific">Sinorhizobium phage phiM9</name>
    <dbReference type="NCBI Taxonomy" id="1636182"/>
    <lineage>
        <taxon>Viruses</taxon>
        <taxon>Duplodnaviria</taxon>
        <taxon>Heunggongvirae</taxon>
        <taxon>Uroviricota</taxon>
        <taxon>Caudoviricetes</taxon>
        <taxon>Pootjesviridae</taxon>
        <taxon>Emnonavirus</taxon>
        <taxon>Emnonavirus phiM9</taxon>
    </lineage>
</organism>